<dbReference type="EMBL" id="QURR01000038">
    <property type="protein sequence ID" value="RGE40270.1"/>
    <property type="molecule type" value="Genomic_DNA"/>
</dbReference>
<organism evidence="2 3">
    <name type="scientific">Comamonas testosteroni</name>
    <name type="common">Pseudomonas testosteroni</name>
    <dbReference type="NCBI Taxonomy" id="285"/>
    <lineage>
        <taxon>Bacteria</taxon>
        <taxon>Pseudomonadati</taxon>
        <taxon>Pseudomonadota</taxon>
        <taxon>Betaproteobacteria</taxon>
        <taxon>Burkholderiales</taxon>
        <taxon>Comamonadaceae</taxon>
        <taxon>Comamonas</taxon>
    </lineage>
</organism>
<gene>
    <name evidence="2" type="ORF">DZC30_20510</name>
</gene>
<name>A0A373F8E7_COMTE</name>
<feature type="domain" description="Putative endonuclease Z1" evidence="1">
    <location>
        <begin position="358"/>
        <end position="621"/>
    </location>
</feature>
<evidence type="ECO:0000313" key="2">
    <source>
        <dbReference type="EMBL" id="RGE40270.1"/>
    </source>
</evidence>
<comment type="caution">
    <text evidence="2">The sequence shown here is derived from an EMBL/GenBank/DDBJ whole genome shotgun (WGS) entry which is preliminary data.</text>
</comment>
<protein>
    <recommendedName>
        <fullName evidence="1">Putative endonuclease Z1 domain-containing protein</fullName>
    </recommendedName>
</protein>
<dbReference type="InterPro" id="IPR018310">
    <property type="entry name" value="Put_endonuclease_Z1-dom"/>
</dbReference>
<evidence type="ECO:0000313" key="3">
    <source>
        <dbReference type="Proteomes" id="UP000261948"/>
    </source>
</evidence>
<sequence length="940" mass="102525">MRAVPGSSPLVEHVYFNPPAPQEADSWWARYKAQLTGLTDTARASVEADSRYILQRGIMSADTAKPEDWSSRRSRTGLVMGSVQSGKTASMLGVSALAIDNGIDIIVVLAGTRLSLWRQTYERLVQQLDSGEESAQKIKRRLLCPPPGIALSEQAHPLQATYRLPPAQVRQRLSQGRPLIIVAMKQTDHLHALAASLRANVFSAVKELDRSVQMLVLDDEADDGSILDAIVESSQDPIYGRLKQIPRAIANLWDPPQGAPENLFSTYIAYTATPQANLLQEDHNPLAPRDFLISLRTPLDVGHPVDTSDPGNLNAPRSSTYPEAVGIRSYYTGGEVFYRRAEAAKLCVPTTNSVQQDLADAVRAFLVAGAIRLHRSGRLGPVSAITAQFDAEHEALVCVVPPHSMLYHPSAAITDHFRGAEDILLWAGIQDRATARNLLDAGDARLPNTLADDLQADPAPWAQWLDKYRASARAIEDEFDVLPPTVFPDWQTIETLLIDEVIPGTRVAVVNSDPNADDRPAYAPSQDPKTCKWSAARDISTIFVSGNVMARGLTLEGMTTALFQRSSANPLADTQMQMQRWFGYRGSYIELCRVFASSDQLSLFRAYHDVDEAVRTAITERMMSGAPEPTVLQGLNFEATGKIAGVGNLPLSPGARPFVTVINGSWQADPNADIVAGLFARPSSDLAVADVLRGRILDDPLELTEAAELLDRLTFADYQPGSKGFHADFWSGIEARANAVAPLRDSPFYRPPGKLDKGDQPRRACPYSIAAYLRLWSACLTRPITGLFVTGHPGALWSYADLKRKNAERPRFWIGIRYGDGATVSNGPLALLPFNIRATTKMVIGGELKTTWGASDPNAGPDQYRGDVYFDYYHHRAAVPSNSSMAWRPSGSDGQILFYVNQHPGDKHPTIAVGVCLPAGGPEQFSATRAGATIVTKGLP</sequence>
<evidence type="ECO:0000259" key="1">
    <source>
        <dbReference type="Pfam" id="PF10593"/>
    </source>
</evidence>
<dbReference type="Pfam" id="PF10593">
    <property type="entry name" value="Z1"/>
    <property type="match status" value="1"/>
</dbReference>
<dbReference type="AlphaFoldDB" id="A0A373F8E7"/>
<proteinExistence type="predicted"/>
<keyword evidence="3" id="KW-1185">Reference proteome</keyword>
<dbReference type="Proteomes" id="UP000261948">
    <property type="component" value="Unassembled WGS sequence"/>
</dbReference>
<accession>A0A373F8E7</accession>
<reference evidence="2 3" key="1">
    <citation type="submission" date="2018-08" db="EMBL/GenBank/DDBJ databases">
        <title>Comamonas testosteroni strain SWCO2.</title>
        <authorList>
            <person name="Jiang N."/>
            <person name="Zhang X.Z."/>
        </authorList>
    </citation>
    <scope>NUCLEOTIDE SEQUENCE [LARGE SCALE GENOMIC DNA]</scope>
    <source>
        <strain evidence="2 3">SWCO2</strain>
    </source>
</reference>